<protein>
    <submittedName>
        <fullName evidence="1">Uncharacterized protein</fullName>
    </submittedName>
</protein>
<organism evidence="1">
    <name type="scientific">uncultured Caudovirales phage</name>
    <dbReference type="NCBI Taxonomy" id="2100421"/>
    <lineage>
        <taxon>Viruses</taxon>
        <taxon>Duplodnaviria</taxon>
        <taxon>Heunggongvirae</taxon>
        <taxon>Uroviricota</taxon>
        <taxon>Caudoviricetes</taxon>
        <taxon>Peduoviridae</taxon>
        <taxon>Maltschvirus</taxon>
        <taxon>Maltschvirus maltsch</taxon>
    </lineage>
</organism>
<gene>
    <name evidence="1" type="ORF">UFOVP67_55</name>
</gene>
<evidence type="ECO:0000313" key="1">
    <source>
        <dbReference type="EMBL" id="CAB4241344.1"/>
    </source>
</evidence>
<reference evidence="1" key="1">
    <citation type="submission" date="2020-05" db="EMBL/GenBank/DDBJ databases">
        <authorList>
            <person name="Chiriac C."/>
            <person name="Salcher M."/>
            <person name="Ghai R."/>
            <person name="Kavagutti S V."/>
        </authorList>
    </citation>
    <scope>NUCLEOTIDE SEQUENCE</scope>
</reference>
<accession>A0A6J5TAW6</accession>
<proteinExistence type="predicted"/>
<sequence length="78" mass="8784">MAIKYNQLNLENLELIAAKAKVKDNGVYTLRGIIYRVKDKVVTHYASAGEICEVCYGFLALVGNYDTRDEAIRKMKGI</sequence>
<name>A0A6J5TAW6_9CAUD</name>
<dbReference type="EMBL" id="LR797823">
    <property type="protein sequence ID" value="CAB4241344.1"/>
    <property type="molecule type" value="Genomic_DNA"/>
</dbReference>